<evidence type="ECO:0000256" key="3">
    <source>
        <dbReference type="ARBA" id="ARBA00022468"/>
    </source>
</evidence>
<evidence type="ECO:0000313" key="8">
    <source>
        <dbReference type="EMBL" id="KAJ8298796.1"/>
    </source>
</evidence>
<evidence type="ECO:0008006" key="10">
    <source>
        <dbReference type="Google" id="ProtNLM"/>
    </source>
</evidence>
<dbReference type="EMBL" id="JARBDR010000921">
    <property type="protein sequence ID" value="KAJ8298796.1"/>
    <property type="molecule type" value="Genomic_DNA"/>
</dbReference>
<keyword evidence="5" id="KW-0472">Membrane</keyword>
<accession>A0ABQ9DZQ1</accession>
<name>A0ABQ9DZQ1_TEGGR</name>
<dbReference type="PANTHER" id="PTHR13530:SF3">
    <property type="entry name" value="TBC1 DOMAIN FAMILY MEMBER 7"/>
    <property type="match status" value="1"/>
</dbReference>
<dbReference type="InterPro" id="IPR043039">
    <property type="entry name" value="TBC1D7_dom2"/>
</dbReference>
<gene>
    <name evidence="7" type="ORF">KUTeg_022743</name>
    <name evidence="8" type="ORF">KUTeg_022856</name>
</gene>
<keyword evidence="3" id="KW-0343">GTPase activation</keyword>
<protein>
    <recommendedName>
        <fullName evidence="10">TBC1 domain family member 7</fullName>
    </recommendedName>
</protein>
<sequence>MADERNFRTYYYEKFGIGGVEEKRSIEILLKEQPLNVDKLKQFCLRFPVPAMYRTYLWKVILGKVVDGLHIRDFFCIIPANQGSHGFVMKQRTQQYDDLHHAMKLLRRINDQSPVGEMYLKMFLTETGHLPFEEQNLVCL</sequence>
<comment type="subcellular location">
    <subcellularLocation>
        <location evidence="2">Cytoplasmic vesicle</location>
    </subcellularLocation>
    <subcellularLocation>
        <location evidence="1">Endomembrane system</location>
    </subcellularLocation>
</comment>
<dbReference type="EMBL" id="JARBDR010000921">
    <property type="protein sequence ID" value="KAJ8298683.1"/>
    <property type="molecule type" value="Genomic_DNA"/>
</dbReference>
<dbReference type="Proteomes" id="UP001217089">
    <property type="component" value="Unassembled WGS sequence"/>
</dbReference>
<keyword evidence="4" id="KW-0963">Cytoplasm</keyword>
<keyword evidence="9" id="KW-1185">Reference proteome</keyword>
<evidence type="ECO:0000313" key="9">
    <source>
        <dbReference type="Proteomes" id="UP001217089"/>
    </source>
</evidence>
<reference evidence="7 9" key="1">
    <citation type="submission" date="2022-12" db="EMBL/GenBank/DDBJ databases">
        <title>Chromosome-level genome of Tegillarca granosa.</title>
        <authorList>
            <person name="Kim J."/>
        </authorList>
    </citation>
    <scope>NUCLEOTIDE SEQUENCE [LARGE SCALE GENOMIC DNA]</scope>
    <source>
        <strain evidence="7">Teg-2019</strain>
        <tissue evidence="7">Adductor muscle</tissue>
    </source>
</reference>
<evidence type="ECO:0000256" key="5">
    <source>
        <dbReference type="ARBA" id="ARBA00023136"/>
    </source>
</evidence>
<proteinExistence type="predicted"/>
<evidence type="ECO:0000256" key="2">
    <source>
        <dbReference type="ARBA" id="ARBA00004541"/>
    </source>
</evidence>
<evidence type="ECO:0000256" key="6">
    <source>
        <dbReference type="ARBA" id="ARBA00023329"/>
    </source>
</evidence>
<dbReference type="Gene3D" id="1.10.10.750">
    <property type="entry name" value="Ypt/Rab-GAP domain of gyp1p, domain 1"/>
    <property type="match status" value="1"/>
</dbReference>
<dbReference type="PANTHER" id="PTHR13530">
    <property type="entry name" value="TBC1 DOMAIN FAMILY MEMBER 7"/>
    <property type="match status" value="1"/>
</dbReference>
<organism evidence="7 9">
    <name type="scientific">Tegillarca granosa</name>
    <name type="common">Malaysian cockle</name>
    <name type="synonym">Anadara granosa</name>
    <dbReference type="NCBI Taxonomy" id="220873"/>
    <lineage>
        <taxon>Eukaryota</taxon>
        <taxon>Metazoa</taxon>
        <taxon>Spiralia</taxon>
        <taxon>Lophotrochozoa</taxon>
        <taxon>Mollusca</taxon>
        <taxon>Bivalvia</taxon>
        <taxon>Autobranchia</taxon>
        <taxon>Pteriomorphia</taxon>
        <taxon>Arcoida</taxon>
        <taxon>Arcoidea</taxon>
        <taxon>Arcidae</taxon>
        <taxon>Tegillarca</taxon>
    </lineage>
</organism>
<comment type="caution">
    <text evidence="7">The sequence shown here is derived from an EMBL/GenBank/DDBJ whole genome shotgun (WGS) entry which is preliminary data.</text>
</comment>
<evidence type="ECO:0000256" key="4">
    <source>
        <dbReference type="ARBA" id="ARBA00022490"/>
    </source>
</evidence>
<dbReference type="Gene3D" id="1.10.8.680">
    <property type="entry name" value="Ypt/Rab-GAP domain of gyp1p, domain 2"/>
    <property type="match status" value="1"/>
</dbReference>
<keyword evidence="6" id="KW-0968">Cytoplasmic vesicle</keyword>
<evidence type="ECO:0000313" key="7">
    <source>
        <dbReference type="EMBL" id="KAJ8298683.1"/>
    </source>
</evidence>
<dbReference type="InterPro" id="IPR039842">
    <property type="entry name" value="TBC1D7"/>
</dbReference>
<evidence type="ECO:0000256" key="1">
    <source>
        <dbReference type="ARBA" id="ARBA00004308"/>
    </source>
</evidence>